<dbReference type="Proteomes" id="UP000185687">
    <property type="component" value="Unassembled WGS sequence"/>
</dbReference>
<feature type="transmembrane region" description="Helical" evidence="2">
    <location>
        <begin position="281"/>
        <end position="302"/>
    </location>
</feature>
<reference evidence="5 6" key="1">
    <citation type="submission" date="2017-01" db="EMBL/GenBank/DDBJ databases">
        <authorList>
            <person name="Mah S.A."/>
            <person name="Swanson W.J."/>
            <person name="Moy G.W."/>
            <person name="Vacquier V.D."/>
        </authorList>
    </citation>
    <scope>NUCLEOTIDE SEQUENCE [LARGE SCALE GENOMIC DNA]</scope>
    <source>
        <strain evidence="5 6">CGMCC 1.8909</strain>
    </source>
</reference>
<gene>
    <name evidence="5" type="ORF">SAMN05421809_1069</name>
</gene>
<evidence type="ECO:0000259" key="4">
    <source>
        <dbReference type="Pfam" id="PF24036"/>
    </source>
</evidence>
<evidence type="ECO:0000256" key="1">
    <source>
        <dbReference type="SAM" id="MobiDB-lite"/>
    </source>
</evidence>
<protein>
    <recommendedName>
        <fullName evidence="7">IclR helix-turn-helix domain-containing protein</fullName>
    </recommendedName>
</protein>
<keyword evidence="2" id="KW-0812">Transmembrane</keyword>
<name>A0A1N7A7W2_9EURY</name>
<feature type="compositionally biased region" description="Basic and acidic residues" evidence="1">
    <location>
        <begin position="337"/>
        <end position="361"/>
    </location>
</feature>
<dbReference type="STRING" id="588898.BB347_16455"/>
<evidence type="ECO:0000313" key="6">
    <source>
        <dbReference type="Proteomes" id="UP000185687"/>
    </source>
</evidence>
<dbReference type="GeneID" id="30957568"/>
<evidence type="ECO:0000256" key="2">
    <source>
        <dbReference type="SAM" id="Phobius"/>
    </source>
</evidence>
<feature type="region of interest" description="Disordered" evidence="1">
    <location>
        <begin position="50"/>
        <end position="80"/>
    </location>
</feature>
<dbReference type="InterPro" id="IPR055769">
    <property type="entry name" value="DUF7345"/>
</dbReference>
<evidence type="ECO:0000259" key="3">
    <source>
        <dbReference type="Pfam" id="PF24034"/>
    </source>
</evidence>
<dbReference type="EMBL" id="FTNP01000001">
    <property type="protein sequence ID" value="SIR35250.1"/>
    <property type="molecule type" value="Genomic_DNA"/>
</dbReference>
<dbReference type="RefSeq" id="WP_236995966.1">
    <property type="nucleotide sequence ID" value="NZ_CP019327.1"/>
</dbReference>
<evidence type="ECO:0000313" key="5">
    <source>
        <dbReference type="EMBL" id="SIR35250.1"/>
    </source>
</evidence>
<accession>A0A1N7A7W2</accession>
<sequence>MRVSTAVTIGLTVLLFTSTIGVVAGMPSASATADEPVDASQNLGGTHVALESEDSSATPSSPIAERSESLTTIDPPDDSDARQVLRVNMDAGGNAHWTIESRFILTDEEDIEDFEEWADEVTSSHQNTIVDPGLFEDRAAGASEETDRSMEIQDPGWEDQTVEPAEDVGDIDEDELDLEDDVDAEDVHVGVISYSFVWSNFAAVDDDDQIHVGDAFQTEDGTWLSLTENQRLVLEPPEDYALGTDTSTQLEWEGPHEFSEQDIDVVFVHSGGIVPPALGTILWALAGIGVVVAVGTIGYLYVQRNTTIELPSPLERAPASMAALGFPGMAAKVRSLVDSDESGHPEDEPTHSADSPREESAGSHPAATDGPRDMGTHLEFEEEAAGVDPELLSDEERVLQMISQNGGRMKQATIVNETGWSNAKVSQLLSKMDDEDDIEKLRIGRENLITLPEVDPTELE</sequence>
<dbReference type="InterPro" id="IPR055767">
    <property type="entry name" value="DUF7343"/>
</dbReference>
<dbReference type="Pfam" id="PF24036">
    <property type="entry name" value="DUF7345"/>
    <property type="match status" value="1"/>
</dbReference>
<dbReference type="Pfam" id="PF24034">
    <property type="entry name" value="DUF7343"/>
    <property type="match status" value="1"/>
</dbReference>
<proteinExistence type="predicted"/>
<dbReference type="AlphaFoldDB" id="A0A1N7A7W2"/>
<keyword evidence="6" id="KW-1185">Reference proteome</keyword>
<feature type="domain" description="DUF7343" evidence="3">
    <location>
        <begin position="391"/>
        <end position="452"/>
    </location>
</feature>
<organism evidence="5 6">
    <name type="scientific">Natronorubrum daqingense</name>
    <dbReference type="NCBI Taxonomy" id="588898"/>
    <lineage>
        <taxon>Archaea</taxon>
        <taxon>Methanobacteriati</taxon>
        <taxon>Methanobacteriota</taxon>
        <taxon>Stenosarchaea group</taxon>
        <taxon>Halobacteria</taxon>
        <taxon>Halobacteriales</taxon>
        <taxon>Natrialbaceae</taxon>
        <taxon>Natronorubrum</taxon>
    </lineage>
</organism>
<feature type="region of interest" description="Disordered" evidence="1">
    <location>
        <begin position="337"/>
        <end position="374"/>
    </location>
</feature>
<feature type="domain" description="DUF7345" evidence="4">
    <location>
        <begin position="86"/>
        <end position="240"/>
    </location>
</feature>
<keyword evidence="2" id="KW-1133">Transmembrane helix</keyword>
<keyword evidence="2" id="KW-0472">Membrane</keyword>
<evidence type="ECO:0008006" key="7">
    <source>
        <dbReference type="Google" id="ProtNLM"/>
    </source>
</evidence>